<reference evidence="1" key="1">
    <citation type="submission" date="2021-03" db="EMBL/GenBank/DDBJ databases">
        <authorList>
            <consortium name="DOE Joint Genome Institute"/>
            <person name="Ahrendt S."/>
            <person name="Looney B.P."/>
            <person name="Miyauchi S."/>
            <person name="Morin E."/>
            <person name="Drula E."/>
            <person name="Courty P.E."/>
            <person name="Chicoki N."/>
            <person name="Fauchery L."/>
            <person name="Kohler A."/>
            <person name="Kuo A."/>
            <person name="Labutti K."/>
            <person name="Pangilinan J."/>
            <person name="Lipzen A."/>
            <person name="Riley R."/>
            <person name="Andreopoulos W."/>
            <person name="He G."/>
            <person name="Johnson J."/>
            <person name="Barry K.W."/>
            <person name="Grigoriev I.V."/>
            <person name="Nagy L."/>
            <person name="Hibbett D."/>
            <person name="Henrissat B."/>
            <person name="Matheny P.B."/>
            <person name="Labbe J."/>
            <person name="Martin F."/>
        </authorList>
    </citation>
    <scope>NUCLEOTIDE SEQUENCE</scope>
    <source>
        <strain evidence="1">HHB10654</strain>
    </source>
</reference>
<evidence type="ECO:0000313" key="2">
    <source>
        <dbReference type="Proteomes" id="UP000814140"/>
    </source>
</evidence>
<evidence type="ECO:0000313" key="1">
    <source>
        <dbReference type="EMBL" id="KAI0064345.1"/>
    </source>
</evidence>
<dbReference type="EMBL" id="MU277199">
    <property type="protein sequence ID" value="KAI0064345.1"/>
    <property type="molecule type" value="Genomic_DNA"/>
</dbReference>
<name>A0ACB8T7U8_9AGAM</name>
<keyword evidence="2" id="KW-1185">Reference proteome</keyword>
<reference evidence="1" key="2">
    <citation type="journal article" date="2022" name="New Phytol.">
        <title>Evolutionary transition to the ectomycorrhizal habit in the genomes of a hyperdiverse lineage of mushroom-forming fungi.</title>
        <authorList>
            <person name="Looney B."/>
            <person name="Miyauchi S."/>
            <person name="Morin E."/>
            <person name="Drula E."/>
            <person name="Courty P.E."/>
            <person name="Kohler A."/>
            <person name="Kuo A."/>
            <person name="LaButti K."/>
            <person name="Pangilinan J."/>
            <person name="Lipzen A."/>
            <person name="Riley R."/>
            <person name="Andreopoulos W."/>
            <person name="He G."/>
            <person name="Johnson J."/>
            <person name="Nolan M."/>
            <person name="Tritt A."/>
            <person name="Barry K.W."/>
            <person name="Grigoriev I.V."/>
            <person name="Nagy L.G."/>
            <person name="Hibbett D."/>
            <person name="Henrissat B."/>
            <person name="Matheny P.B."/>
            <person name="Labbe J."/>
            <person name="Martin F.M."/>
        </authorList>
    </citation>
    <scope>NUCLEOTIDE SEQUENCE</scope>
    <source>
        <strain evidence="1">HHB10654</strain>
    </source>
</reference>
<sequence length="546" mass="61774">MPKVPVTRVTPYTTELQRRIPCIPDKHNMTALLNPRNPGGVQVSVPLKPTDGSVARESYHPMLRCAKYGADMLGSAFAVHHALVHLVIGDHDDVLWIWWYDTQGAIQSTGINFILDFPRFLVLLLAYQRFSLEDWGRIPALDASAVAAHTGQAPFDQVRSEIPYTVSFEEKALIFSIQRIIYARHALSGRGTCVLAALSSSDHYYGDPQTSRMHLGNIPPAVKIIWADRSRISEGEMVKQAFTRAKGNLDVIGPLPNIIHGCEFFDSFHRPYSTATIRERLNFPSRGDGRVLRLFVSEELYPITELMGKAFVRAWLEIVKCHYALWTLGIQHCDPSLNNLMVRRQHDGTPVGVLNDWDLAHIQGFAPTLGTLEKTGTLPFMPLDLLKLGYFNGEKEHLYRHDLESLIWILPWTLMRYRYCKLLKHPPLAEWETPDYKFCHDSKVAFLSDGANLEVDLSWASEWMLAGDLLMSIRVKHVKRTKRREVAARNRHLGRTPGPSMAGLADGTEEERKDEDVYNEFWEVIKGVAKQEASSSYCATCVPDAA</sequence>
<organism evidence="1 2">
    <name type="scientific">Artomyces pyxidatus</name>
    <dbReference type="NCBI Taxonomy" id="48021"/>
    <lineage>
        <taxon>Eukaryota</taxon>
        <taxon>Fungi</taxon>
        <taxon>Dikarya</taxon>
        <taxon>Basidiomycota</taxon>
        <taxon>Agaricomycotina</taxon>
        <taxon>Agaricomycetes</taxon>
        <taxon>Russulales</taxon>
        <taxon>Auriscalpiaceae</taxon>
        <taxon>Artomyces</taxon>
    </lineage>
</organism>
<proteinExistence type="predicted"/>
<protein>
    <submittedName>
        <fullName evidence="1">Uncharacterized protein</fullName>
    </submittedName>
</protein>
<gene>
    <name evidence="1" type="ORF">BV25DRAFT_1914541</name>
</gene>
<comment type="caution">
    <text evidence="1">The sequence shown here is derived from an EMBL/GenBank/DDBJ whole genome shotgun (WGS) entry which is preliminary data.</text>
</comment>
<dbReference type="Proteomes" id="UP000814140">
    <property type="component" value="Unassembled WGS sequence"/>
</dbReference>
<accession>A0ACB8T7U8</accession>